<accession>A0A1B4G2J1</accession>
<proteinExistence type="predicted"/>
<dbReference type="SMART" id="SM00487">
    <property type="entry name" value="DEXDc"/>
    <property type="match status" value="1"/>
</dbReference>
<dbReference type="EMBL" id="CP013389">
    <property type="protein sequence ID" value="AOJ10126.1"/>
    <property type="molecule type" value="Genomic_DNA"/>
</dbReference>
<dbReference type="PROSITE" id="PS51192">
    <property type="entry name" value="HELICASE_ATP_BIND_1"/>
    <property type="match status" value="1"/>
</dbReference>
<dbReference type="InterPro" id="IPR050742">
    <property type="entry name" value="Helicase_Restrict-Modif_Enz"/>
</dbReference>
<dbReference type="Pfam" id="PF04851">
    <property type="entry name" value="ResIII"/>
    <property type="match status" value="1"/>
</dbReference>
<dbReference type="InterPro" id="IPR054347">
    <property type="entry name" value="TOTE_primase"/>
</dbReference>
<dbReference type="GO" id="GO:0016787">
    <property type="term" value="F:hydrolase activity"/>
    <property type="evidence" value="ECO:0007669"/>
    <property type="project" value="InterPro"/>
</dbReference>
<dbReference type="GO" id="GO:0005829">
    <property type="term" value="C:cytosol"/>
    <property type="evidence" value="ECO:0007669"/>
    <property type="project" value="TreeGrafter"/>
</dbReference>
<keyword evidence="2" id="KW-0378">Hydrolase</keyword>
<dbReference type="Pfam" id="PF22548">
    <property type="entry name" value="AEP-TOTE"/>
    <property type="match status" value="1"/>
</dbReference>
<dbReference type="PANTHER" id="PTHR47396:SF1">
    <property type="entry name" value="ATP-DEPENDENT HELICASE IRC3-RELATED"/>
    <property type="match status" value="1"/>
</dbReference>
<gene>
    <name evidence="2" type="ORF">WS71_23080</name>
</gene>
<dbReference type="GO" id="GO:0004386">
    <property type="term" value="F:helicase activity"/>
    <property type="evidence" value="ECO:0007669"/>
    <property type="project" value="UniProtKB-KW"/>
</dbReference>
<dbReference type="Pfam" id="PF00271">
    <property type="entry name" value="Helicase_C"/>
    <property type="match status" value="1"/>
</dbReference>
<dbReference type="InterPro" id="IPR027417">
    <property type="entry name" value="P-loop_NTPase"/>
</dbReference>
<evidence type="ECO:0000313" key="3">
    <source>
        <dbReference type="Proteomes" id="UP000067711"/>
    </source>
</evidence>
<dbReference type="Gene3D" id="3.40.50.300">
    <property type="entry name" value="P-loop containing nucleotide triphosphate hydrolases"/>
    <property type="match status" value="2"/>
</dbReference>
<dbReference type="GO" id="GO:0005524">
    <property type="term" value="F:ATP binding"/>
    <property type="evidence" value="ECO:0007669"/>
    <property type="project" value="InterPro"/>
</dbReference>
<dbReference type="CDD" id="cd18785">
    <property type="entry name" value="SF2_C"/>
    <property type="match status" value="1"/>
</dbReference>
<dbReference type="AlphaFoldDB" id="A0A1B4G2J1"/>
<dbReference type="InterPro" id="IPR001650">
    <property type="entry name" value="Helicase_C-like"/>
</dbReference>
<dbReference type="InterPro" id="IPR014001">
    <property type="entry name" value="Helicase_ATP-bd"/>
</dbReference>
<dbReference type="PANTHER" id="PTHR47396">
    <property type="entry name" value="TYPE I RESTRICTION ENZYME ECOKI R PROTEIN"/>
    <property type="match status" value="1"/>
</dbReference>
<evidence type="ECO:0000259" key="1">
    <source>
        <dbReference type="PROSITE" id="PS51192"/>
    </source>
</evidence>
<dbReference type="Proteomes" id="UP000067711">
    <property type="component" value="Chromosome 1"/>
</dbReference>
<dbReference type="InterPro" id="IPR006935">
    <property type="entry name" value="Helicase/UvrB_N"/>
</dbReference>
<protein>
    <submittedName>
        <fullName evidence="2">DEAD/DEAH box helicase</fullName>
    </submittedName>
</protein>
<dbReference type="SUPFAM" id="SSF52540">
    <property type="entry name" value="P-loop containing nucleoside triphosphate hydrolases"/>
    <property type="match status" value="2"/>
</dbReference>
<dbReference type="RefSeq" id="WP_066492486.1">
    <property type="nucleotide sequence ID" value="NZ_CP013389.1"/>
</dbReference>
<keyword evidence="2" id="KW-0347">Helicase</keyword>
<feature type="domain" description="Helicase ATP-binding" evidence="1">
    <location>
        <begin position="454"/>
        <end position="604"/>
    </location>
</feature>
<dbReference type="CDD" id="cd17926">
    <property type="entry name" value="DEXHc_RE"/>
    <property type="match status" value="1"/>
</dbReference>
<organism evidence="2 3">
    <name type="scientific">Burkholderia mayonis</name>
    <dbReference type="NCBI Taxonomy" id="1385591"/>
    <lineage>
        <taxon>Bacteria</taxon>
        <taxon>Pseudomonadati</taxon>
        <taxon>Pseudomonadota</taxon>
        <taxon>Betaproteobacteria</taxon>
        <taxon>Burkholderiales</taxon>
        <taxon>Burkholderiaceae</taxon>
        <taxon>Burkholderia</taxon>
        <taxon>pseudomallei group</taxon>
    </lineage>
</organism>
<name>A0A1B4G2J1_9BURK</name>
<dbReference type="GO" id="GO:0003677">
    <property type="term" value="F:DNA binding"/>
    <property type="evidence" value="ECO:0007669"/>
    <property type="project" value="InterPro"/>
</dbReference>
<reference evidence="2 3" key="1">
    <citation type="submission" date="2015-12" db="EMBL/GenBank/DDBJ databases">
        <title>Diversity of Burkholderia near neighbor genomes.</title>
        <authorList>
            <person name="Sahl J."/>
            <person name="Wagner D."/>
            <person name="Keim P."/>
        </authorList>
    </citation>
    <scope>NUCLEOTIDE SEQUENCE [LARGE SCALE GENOMIC DNA]</scope>
    <source>
        <strain evidence="2 3">BDU8</strain>
    </source>
</reference>
<sequence>MNEGKPSHVSWENFTREELLAELTRLQAENTRLTALIPAALTVRDKFVQMTRIESSPAVRNMGGQVLSPEHKIQIFRRLFRGRTDVYPLRWESRNSGKSGYAPACANEWRTGICDKPRIRCADCGHRLLLPLDDQVIYAHLAGDHTVGLYPLMPDSTCYLLAVDFDEEGWREDAMAFRQSCEELGVPVALEISRSGNGAHAWIFFSSAVTAREARRMGAAIISHTCARTRQLELSSYDRLFPNQDVLPKGGFGNLIALPLQKQPRERGYSVFVDERFEPYADQWAYLAAVRMMDGRDIEGVIFRATGGAHPLDVAFIAEEDQVEPWKPPPALPKRLAGPMPTSLTLTLANQLYFEKEQLPQALLNRLIRLAAFQNPEFYRAQARGFSVWDKPRIIGRAENCPRHIALPRGCLDDVVTLLRDNNIASNIRDERCTGEPIVASFVGALRDDQQTAVTDLLQHDIGILHAPTAFGKTVTAAAMIAQRGVNTLVLVHRRELLDQWRERLQSFLGLDPKEIGTIGGGKSKATGKIDVAMLQSVAPNGTRGELLRCYGQVIVDECHHVSADSFEAVLKAVQARYVLGLTATPVRRDSQQPVMFMLCGPIRHTAQSPANAPQRLEVFPQRLAAAVDVADDAPIQTVFAHLAQDTPRSQMIAAAVCEQYRQGRHVLVLTERTDHLESLQLMLEGTVQSLFVLHGRLGRNARAAQLTALDALASDAPRVVLATGRLVGEGFDHPALDTLVLAMPVAWKGTLQQYAGRLHREHAGKIGVRVLDYVDGGHPVLLRMWEKRQRGYRAMGYQMCMPGQELQLTLA</sequence>
<evidence type="ECO:0000313" key="2">
    <source>
        <dbReference type="EMBL" id="AOJ10126.1"/>
    </source>
</evidence>
<keyword evidence="2" id="KW-0547">Nucleotide-binding</keyword>
<keyword evidence="2" id="KW-0067">ATP-binding</keyword>